<reference evidence="2 3" key="1">
    <citation type="submission" date="2018-06" db="EMBL/GenBank/DDBJ databases">
        <title>Genomic Encyclopedia of Archaeal and Bacterial Type Strains, Phase II (KMG-II): from individual species to whole genera.</title>
        <authorList>
            <person name="Goeker M."/>
        </authorList>
    </citation>
    <scope>NUCLEOTIDE SEQUENCE [LARGE SCALE GENOMIC DNA]</scope>
    <source>
        <strain evidence="2 3">T4</strain>
    </source>
</reference>
<protein>
    <submittedName>
        <fullName evidence="2">Uncharacterized protein</fullName>
    </submittedName>
</protein>
<gene>
    <name evidence="2" type="ORF">CLV31_10921</name>
</gene>
<comment type="caution">
    <text evidence="2">The sequence shown here is derived from an EMBL/GenBank/DDBJ whole genome shotgun (WGS) entry which is preliminary data.</text>
</comment>
<accession>A0A326RRF4</accession>
<evidence type="ECO:0000256" key="1">
    <source>
        <dbReference type="SAM" id="Phobius"/>
    </source>
</evidence>
<sequence>MSGKPVVIFPIHIVYIFLHFISWIYSGKIEFFIGFGIVKMQIGSIIDLIHT</sequence>
<dbReference type="EMBL" id="QKTX01000009">
    <property type="protein sequence ID" value="PZV82160.1"/>
    <property type="molecule type" value="Genomic_DNA"/>
</dbReference>
<keyword evidence="3" id="KW-1185">Reference proteome</keyword>
<name>A0A326RRF4_9BACT</name>
<keyword evidence="1" id="KW-1133">Transmembrane helix</keyword>
<keyword evidence="1" id="KW-0812">Transmembrane</keyword>
<evidence type="ECO:0000313" key="3">
    <source>
        <dbReference type="Proteomes" id="UP000248917"/>
    </source>
</evidence>
<evidence type="ECO:0000313" key="2">
    <source>
        <dbReference type="EMBL" id="PZV82160.1"/>
    </source>
</evidence>
<dbReference type="Proteomes" id="UP000248917">
    <property type="component" value="Unassembled WGS sequence"/>
</dbReference>
<keyword evidence="1" id="KW-0472">Membrane</keyword>
<dbReference type="AlphaFoldDB" id="A0A326RRF4"/>
<organism evidence="2 3">
    <name type="scientific">Algoriphagus aquaeductus</name>
    <dbReference type="NCBI Taxonomy" id="475299"/>
    <lineage>
        <taxon>Bacteria</taxon>
        <taxon>Pseudomonadati</taxon>
        <taxon>Bacteroidota</taxon>
        <taxon>Cytophagia</taxon>
        <taxon>Cytophagales</taxon>
        <taxon>Cyclobacteriaceae</taxon>
        <taxon>Algoriphagus</taxon>
    </lineage>
</organism>
<proteinExistence type="predicted"/>
<feature type="transmembrane region" description="Helical" evidence="1">
    <location>
        <begin position="7"/>
        <end position="25"/>
    </location>
</feature>